<evidence type="ECO:0000256" key="1">
    <source>
        <dbReference type="ARBA" id="ARBA00009075"/>
    </source>
</evidence>
<keyword evidence="6" id="KW-1185">Reference proteome</keyword>
<dbReference type="Pfam" id="PF03573">
    <property type="entry name" value="OprD"/>
    <property type="match status" value="1"/>
</dbReference>
<evidence type="ECO:0000256" key="4">
    <source>
        <dbReference type="SAM" id="SignalP"/>
    </source>
</evidence>
<gene>
    <name evidence="5" type="ORF">ACFQ3Q_08335</name>
</gene>
<evidence type="ECO:0000256" key="3">
    <source>
        <dbReference type="ARBA" id="ARBA00022729"/>
    </source>
</evidence>
<dbReference type="Proteomes" id="UP001597131">
    <property type="component" value="Unassembled WGS sequence"/>
</dbReference>
<comment type="caution">
    <text evidence="5">The sequence shown here is derived from an EMBL/GenBank/DDBJ whole genome shotgun (WGS) entry which is preliminary data.</text>
</comment>
<dbReference type="PANTHER" id="PTHR34596:SF2">
    <property type="entry name" value="CHITOPORIN"/>
    <property type="match status" value="1"/>
</dbReference>
<keyword evidence="2" id="KW-0813">Transport</keyword>
<feature type="signal peptide" evidence="4">
    <location>
        <begin position="1"/>
        <end position="21"/>
    </location>
</feature>
<dbReference type="InterPro" id="IPR005318">
    <property type="entry name" value="OM_porin_bac"/>
</dbReference>
<organism evidence="5 6">
    <name type="scientific">Salegentibacter chungangensis</name>
    <dbReference type="NCBI Taxonomy" id="1335724"/>
    <lineage>
        <taxon>Bacteria</taxon>
        <taxon>Pseudomonadati</taxon>
        <taxon>Bacteroidota</taxon>
        <taxon>Flavobacteriia</taxon>
        <taxon>Flavobacteriales</taxon>
        <taxon>Flavobacteriaceae</taxon>
        <taxon>Salegentibacter</taxon>
    </lineage>
</organism>
<keyword evidence="3 4" id="KW-0732">Signal</keyword>
<dbReference type="Gene3D" id="2.40.160.10">
    <property type="entry name" value="Porin"/>
    <property type="match status" value="1"/>
</dbReference>
<dbReference type="RefSeq" id="WP_380744755.1">
    <property type="nucleotide sequence ID" value="NZ_JBHTLI010000001.1"/>
</dbReference>
<name>A0ABW3NPL8_9FLAO</name>
<feature type="chain" id="PRO_5045379166" evidence="4">
    <location>
        <begin position="22"/>
        <end position="452"/>
    </location>
</feature>
<evidence type="ECO:0000313" key="6">
    <source>
        <dbReference type="Proteomes" id="UP001597131"/>
    </source>
</evidence>
<comment type="similarity">
    <text evidence="1">Belongs to the outer membrane porin (Opr) (TC 1.B.25) family.</text>
</comment>
<evidence type="ECO:0000256" key="2">
    <source>
        <dbReference type="ARBA" id="ARBA00022448"/>
    </source>
</evidence>
<dbReference type="EMBL" id="JBHTLI010000001">
    <property type="protein sequence ID" value="MFD1095753.1"/>
    <property type="molecule type" value="Genomic_DNA"/>
</dbReference>
<protein>
    <submittedName>
        <fullName evidence="5">OprD family outer membrane porin</fullName>
    </submittedName>
</protein>
<evidence type="ECO:0000313" key="5">
    <source>
        <dbReference type="EMBL" id="MFD1095753.1"/>
    </source>
</evidence>
<sequence>MIRSFIPTVLFILLAPFASLAQETTEKSKRGKLSGQLRTYYMNTFNKGSLKDFRALAVGGKIKYQYRFNDNLEFGLAGYNSTNTWIQDLTIPDTETGKLSRYEEGLFDRLNLDNKFVFLLGELYMNYGLEKHEFRLGRMKIKSPLVNPEDGRMIPSLFQGFLYQYKPSNRNNFQFGIFNEVAPRSTGEFYPIGESIGTYGVGRDWSGSQSQYKGNTESDFLVVSNVKLEVTDRLNFEIWDYYIDNVSNSVYFNPKFDVSSRLELQMEWLHQNKIGEGGNEIDSLSYFRANSSDVLGMKLKYKWPEDQASVSLAYDRILPHGQFIFPREWGREFLFSFQKRERSEGTADNHALVMYYEDVFQLNNPASKIQTILSVGHQWKPSVANAKLNKYAVPDYTHINLDLFFHFEKLKNLKPELLFVTKFSNGDVPDNPNLFLNKTDLFHVDVILNYTF</sequence>
<dbReference type="InterPro" id="IPR023614">
    <property type="entry name" value="Porin_dom_sf"/>
</dbReference>
<reference evidence="6" key="1">
    <citation type="journal article" date="2019" name="Int. J. Syst. Evol. Microbiol.">
        <title>The Global Catalogue of Microorganisms (GCM) 10K type strain sequencing project: providing services to taxonomists for standard genome sequencing and annotation.</title>
        <authorList>
            <consortium name="The Broad Institute Genomics Platform"/>
            <consortium name="The Broad Institute Genome Sequencing Center for Infectious Disease"/>
            <person name="Wu L."/>
            <person name="Ma J."/>
        </authorList>
    </citation>
    <scope>NUCLEOTIDE SEQUENCE [LARGE SCALE GENOMIC DNA]</scope>
    <source>
        <strain evidence="6">CCUG 64793</strain>
    </source>
</reference>
<proteinExistence type="inferred from homology"/>
<accession>A0ABW3NPL8</accession>
<dbReference type="PANTHER" id="PTHR34596">
    <property type="entry name" value="CHITOPORIN"/>
    <property type="match status" value="1"/>
</dbReference>